<protein>
    <recommendedName>
        <fullName evidence="4">FLYWCH-type domain-containing protein</fullName>
    </recommendedName>
</protein>
<keyword evidence="2" id="KW-0863">Zinc-finger</keyword>
<keyword evidence="6" id="KW-1185">Reference proteome</keyword>
<evidence type="ECO:0000256" key="1">
    <source>
        <dbReference type="ARBA" id="ARBA00022723"/>
    </source>
</evidence>
<dbReference type="InParanoid" id="A0A0P8Y239"/>
<feature type="domain" description="FLYWCH-type" evidence="4">
    <location>
        <begin position="19"/>
        <end position="68"/>
    </location>
</feature>
<evidence type="ECO:0000256" key="2">
    <source>
        <dbReference type="ARBA" id="ARBA00022771"/>
    </source>
</evidence>
<dbReference type="InterPro" id="IPR007588">
    <property type="entry name" value="Znf_FLYWCH"/>
</dbReference>
<evidence type="ECO:0000313" key="6">
    <source>
        <dbReference type="Proteomes" id="UP000007801"/>
    </source>
</evidence>
<dbReference type="EMBL" id="CH902617">
    <property type="protein sequence ID" value="KPU80842.1"/>
    <property type="molecule type" value="Genomic_DNA"/>
</dbReference>
<dbReference type="Gene3D" id="2.20.25.240">
    <property type="match status" value="1"/>
</dbReference>
<dbReference type="Pfam" id="PF04500">
    <property type="entry name" value="FLYWCH"/>
    <property type="match status" value="1"/>
</dbReference>
<gene>
    <name evidence="5" type="primary">Dana\GF28100</name>
    <name evidence="5" type="ORF">GF28100</name>
</gene>
<reference evidence="5 6" key="1">
    <citation type="journal article" date="2007" name="Nature">
        <title>Evolution of genes and genomes on the Drosophila phylogeny.</title>
        <authorList>
            <consortium name="Drosophila 12 Genomes Consortium"/>
            <person name="Clark A.G."/>
            <person name="Eisen M.B."/>
            <person name="Smith D.R."/>
            <person name="Bergman C.M."/>
            <person name="Oliver B."/>
            <person name="Markow T.A."/>
            <person name="Kaufman T.C."/>
            <person name="Kellis M."/>
            <person name="Gelbart W."/>
            <person name="Iyer V.N."/>
            <person name="Pollard D.A."/>
            <person name="Sackton T.B."/>
            <person name="Larracuente A.M."/>
            <person name="Singh N.D."/>
            <person name="Abad J.P."/>
            <person name="Abt D.N."/>
            <person name="Adryan B."/>
            <person name="Aguade M."/>
            <person name="Akashi H."/>
            <person name="Anderson W.W."/>
            <person name="Aquadro C.F."/>
            <person name="Ardell D.H."/>
            <person name="Arguello R."/>
            <person name="Artieri C.G."/>
            <person name="Barbash D.A."/>
            <person name="Barker D."/>
            <person name="Barsanti P."/>
            <person name="Batterham P."/>
            <person name="Batzoglou S."/>
            <person name="Begun D."/>
            <person name="Bhutkar A."/>
            <person name="Blanco E."/>
            <person name="Bosak S.A."/>
            <person name="Bradley R.K."/>
            <person name="Brand A.D."/>
            <person name="Brent M.R."/>
            <person name="Brooks A.N."/>
            <person name="Brown R.H."/>
            <person name="Butlin R.K."/>
            <person name="Caggese C."/>
            <person name="Calvi B.R."/>
            <person name="Bernardo de Carvalho A."/>
            <person name="Caspi A."/>
            <person name="Castrezana S."/>
            <person name="Celniker S.E."/>
            <person name="Chang J.L."/>
            <person name="Chapple C."/>
            <person name="Chatterji S."/>
            <person name="Chinwalla A."/>
            <person name="Civetta A."/>
            <person name="Clifton S.W."/>
            <person name="Comeron J.M."/>
            <person name="Costello J.C."/>
            <person name="Coyne J.A."/>
            <person name="Daub J."/>
            <person name="David R.G."/>
            <person name="Delcher A.L."/>
            <person name="Delehaunty K."/>
            <person name="Do C.B."/>
            <person name="Ebling H."/>
            <person name="Edwards K."/>
            <person name="Eickbush T."/>
            <person name="Evans J.D."/>
            <person name="Filipski A."/>
            <person name="Findeiss S."/>
            <person name="Freyhult E."/>
            <person name="Fulton L."/>
            <person name="Fulton R."/>
            <person name="Garcia A.C."/>
            <person name="Gardiner A."/>
            <person name="Garfield D.A."/>
            <person name="Garvin B.E."/>
            <person name="Gibson G."/>
            <person name="Gilbert D."/>
            <person name="Gnerre S."/>
            <person name="Godfrey J."/>
            <person name="Good R."/>
            <person name="Gotea V."/>
            <person name="Gravely B."/>
            <person name="Greenberg A.J."/>
            <person name="Griffiths-Jones S."/>
            <person name="Gross S."/>
            <person name="Guigo R."/>
            <person name="Gustafson E.A."/>
            <person name="Haerty W."/>
            <person name="Hahn M.W."/>
            <person name="Halligan D.L."/>
            <person name="Halpern A.L."/>
            <person name="Halter G.M."/>
            <person name="Han M.V."/>
            <person name="Heger A."/>
            <person name="Hillier L."/>
            <person name="Hinrichs A.S."/>
            <person name="Holmes I."/>
            <person name="Hoskins R.A."/>
            <person name="Hubisz M.J."/>
            <person name="Hultmark D."/>
            <person name="Huntley M.A."/>
            <person name="Jaffe D.B."/>
            <person name="Jagadeeshan S."/>
            <person name="Jeck W.R."/>
            <person name="Johnson J."/>
            <person name="Jones C.D."/>
            <person name="Jordan W.C."/>
            <person name="Karpen G.H."/>
            <person name="Kataoka E."/>
            <person name="Keightley P.D."/>
            <person name="Kheradpour P."/>
            <person name="Kirkness E.F."/>
            <person name="Koerich L.B."/>
            <person name="Kristiansen K."/>
            <person name="Kudrna D."/>
            <person name="Kulathinal R.J."/>
            <person name="Kumar S."/>
            <person name="Kwok R."/>
            <person name="Lander E."/>
            <person name="Langley C.H."/>
            <person name="Lapoint R."/>
            <person name="Lazzaro B.P."/>
            <person name="Lee S.J."/>
            <person name="Levesque L."/>
            <person name="Li R."/>
            <person name="Lin C.F."/>
            <person name="Lin M.F."/>
            <person name="Lindblad-Toh K."/>
            <person name="Llopart A."/>
            <person name="Long M."/>
            <person name="Low L."/>
            <person name="Lozovsky E."/>
            <person name="Lu J."/>
            <person name="Luo M."/>
            <person name="Machado C.A."/>
            <person name="Makalowski W."/>
            <person name="Marzo M."/>
            <person name="Matsuda M."/>
            <person name="Matzkin L."/>
            <person name="McAllister B."/>
            <person name="McBride C.S."/>
            <person name="McKernan B."/>
            <person name="McKernan K."/>
            <person name="Mendez-Lago M."/>
            <person name="Minx P."/>
            <person name="Mollenhauer M.U."/>
            <person name="Montooth K."/>
            <person name="Mount S.M."/>
            <person name="Mu X."/>
            <person name="Myers E."/>
            <person name="Negre B."/>
            <person name="Newfeld S."/>
            <person name="Nielsen R."/>
            <person name="Noor M.A."/>
            <person name="O'Grady P."/>
            <person name="Pachter L."/>
            <person name="Papaceit M."/>
            <person name="Parisi M.J."/>
            <person name="Parisi M."/>
            <person name="Parts L."/>
            <person name="Pedersen J.S."/>
            <person name="Pesole G."/>
            <person name="Phillippy A.M."/>
            <person name="Ponting C.P."/>
            <person name="Pop M."/>
            <person name="Porcelli D."/>
            <person name="Powell J.R."/>
            <person name="Prohaska S."/>
            <person name="Pruitt K."/>
            <person name="Puig M."/>
            <person name="Quesneville H."/>
            <person name="Ram K.R."/>
            <person name="Rand D."/>
            <person name="Rasmussen M.D."/>
            <person name="Reed L.K."/>
            <person name="Reenan R."/>
            <person name="Reily A."/>
            <person name="Remington K.A."/>
            <person name="Rieger T.T."/>
            <person name="Ritchie M.G."/>
            <person name="Robin C."/>
            <person name="Rogers Y.H."/>
            <person name="Rohde C."/>
            <person name="Rozas J."/>
            <person name="Rubenfield M.J."/>
            <person name="Ruiz A."/>
            <person name="Russo S."/>
            <person name="Salzberg S.L."/>
            <person name="Sanchez-Gracia A."/>
            <person name="Saranga D.J."/>
            <person name="Sato H."/>
            <person name="Schaeffer S.W."/>
            <person name="Schatz M.C."/>
            <person name="Schlenke T."/>
            <person name="Schwartz R."/>
            <person name="Segarra C."/>
            <person name="Singh R.S."/>
            <person name="Sirot L."/>
            <person name="Sirota M."/>
            <person name="Sisneros N.B."/>
            <person name="Smith C.D."/>
            <person name="Smith T.F."/>
            <person name="Spieth J."/>
            <person name="Stage D.E."/>
            <person name="Stark A."/>
            <person name="Stephan W."/>
            <person name="Strausberg R.L."/>
            <person name="Strempel S."/>
            <person name="Sturgill D."/>
            <person name="Sutton G."/>
            <person name="Sutton G.G."/>
            <person name="Tao W."/>
            <person name="Teichmann S."/>
            <person name="Tobari Y.N."/>
            <person name="Tomimura Y."/>
            <person name="Tsolas J.M."/>
            <person name="Valente V.L."/>
            <person name="Venter E."/>
            <person name="Venter J.C."/>
            <person name="Vicario S."/>
            <person name="Vieira F.G."/>
            <person name="Vilella A.J."/>
            <person name="Villasante A."/>
            <person name="Walenz B."/>
            <person name="Wang J."/>
            <person name="Wasserman M."/>
            <person name="Watts T."/>
            <person name="Wilson D."/>
            <person name="Wilson R.K."/>
            <person name="Wing R.A."/>
            <person name="Wolfner M.F."/>
            <person name="Wong A."/>
            <person name="Wong G.K."/>
            <person name="Wu C.I."/>
            <person name="Wu G."/>
            <person name="Yamamoto D."/>
            <person name="Yang H.P."/>
            <person name="Yang S.P."/>
            <person name="Yorke J.A."/>
            <person name="Yoshida K."/>
            <person name="Zdobnov E."/>
            <person name="Zhang P."/>
            <person name="Zhang Y."/>
            <person name="Zimin A.V."/>
            <person name="Baldwin J."/>
            <person name="Abdouelleil A."/>
            <person name="Abdulkadir J."/>
            <person name="Abebe A."/>
            <person name="Abera B."/>
            <person name="Abreu J."/>
            <person name="Acer S.C."/>
            <person name="Aftuck L."/>
            <person name="Alexander A."/>
            <person name="An P."/>
            <person name="Anderson E."/>
            <person name="Anderson S."/>
            <person name="Arachi H."/>
            <person name="Azer M."/>
            <person name="Bachantsang P."/>
            <person name="Barry A."/>
            <person name="Bayul T."/>
            <person name="Berlin A."/>
            <person name="Bessette D."/>
            <person name="Bloom T."/>
            <person name="Blye J."/>
            <person name="Boguslavskiy L."/>
            <person name="Bonnet C."/>
            <person name="Boukhgalter B."/>
            <person name="Bourzgui I."/>
            <person name="Brown A."/>
            <person name="Cahill P."/>
            <person name="Channer S."/>
            <person name="Cheshatsang Y."/>
            <person name="Chuda L."/>
            <person name="Citroen M."/>
            <person name="Collymore A."/>
            <person name="Cooke P."/>
            <person name="Costello M."/>
            <person name="D'Aco K."/>
            <person name="Daza R."/>
            <person name="De Haan G."/>
            <person name="DeGray S."/>
            <person name="DeMaso C."/>
            <person name="Dhargay N."/>
            <person name="Dooley K."/>
            <person name="Dooley E."/>
            <person name="Doricent M."/>
            <person name="Dorje P."/>
            <person name="Dorjee K."/>
            <person name="Dupes A."/>
            <person name="Elong R."/>
            <person name="Falk J."/>
            <person name="Farina A."/>
            <person name="Faro S."/>
            <person name="Ferguson D."/>
            <person name="Fisher S."/>
            <person name="Foley C.D."/>
            <person name="Franke A."/>
            <person name="Friedrich D."/>
            <person name="Gadbois L."/>
            <person name="Gearin G."/>
            <person name="Gearin C.R."/>
            <person name="Giannoukos G."/>
            <person name="Goode T."/>
            <person name="Graham J."/>
            <person name="Grandbois E."/>
            <person name="Grewal S."/>
            <person name="Gyaltsen K."/>
            <person name="Hafez N."/>
            <person name="Hagos B."/>
            <person name="Hall J."/>
            <person name="Henson C."/>
            <person name="Hollinger A."/>
            <person name="Honan T."/>
            <person name="Huard M.D."/>
            <person name="Hughes L."/>
            <person name="Hurhula B."/>
            <person name="Husby M.E."/>
            <person name="Kamat A."/>
            <person name="Kanga B."/>
            <person name="Kashin S."/>
            <person name="Khazanovich D."/>
            <person name="Kisner P."/>
            <person name="Lance K."/>
            <person name="Lara M."/>
            <person name="Lee W."/>
            <person name="Lennon N."/>
            <person name="Letendre F."/>
            <person name="LeVine R."/>
            <person name="Lipovsky A."/>
            <person name="Liu X."/>
            <person name="Liu J."/>
            <person name="Liu S."/>
            <person name="Lokyitsang T."/>
            <person name="Lokyitsang Y."/>
            <person name="Lubonja R."/>
            <person name="Lui A."/>
            <person name="MacDonald P."/>
            <person name="Magnisalis V."/>
            <person name="Maru K."/>
            <person name="Matthews C."/>
            <person name="McCusker W."/>
            <person name="McDonough S."/>
            <person name="Mehta T."/>
            <person name="Meldrim J."/>
            <person name="Meneus L."/>
            <person name="Mihai O."/>
            <person name="Mihalev A."/>
            <person name="Mihova T."/>
            <person name="Mittelman R."/>
            <person name="Mlenga V."/>
            <person name="Montmayeur A."/>
            <person name="Mulrain L."/>
            <person name="Navidi A."/>
            <person name="Naylor J."/>
            <person name="Negash T."/>
            <person name="Nguyen T."/>
            <person name="Nguyen N."/>
            <person name="Nicol R."/>
            <person name="Norbu C."/>
            <person name="Norbu N."/>
            <person name="Novod N."/>
            <person name="O'Neill B."/>
            <person name="Osman S."/>
            <person name="Markiewicz E."/>
            <person name="Oyono O.L."/>
            <person name="Patti C."/>
            <person name="Phunkhang P."/>
            <person name="Pierre F."/>
            <person name="Priest M."/>
            <person name="Raghuraman S."/>
            <person name="Rege F."/>
            <person name="Reyes R."/>
            <person name="Rise C."/>
            <person name="Rogov P."/>
            <person name="Ross K."/>
            <person name="Ryan E."/>
            <person name="Settipalli S."/>
            <person name="Shea T."/>
            <person name="Sherpa N."/>
            <person name="Shi L."/>
            <person name="Shih D."/>
            <person name="Sparrow T."/>
            <person name="Spaulding J."/>
            <person name="Stalker J."/>
            <person name="Stange-Thomann N."/>
            <person name="Stavropoulos S."/>
            <person name="Stone C."/>
            <person name="Strader C."/>
            <person name="Tesfaye S."/>
            <person name="Thomson T."/>
            <person name="Thoulutsang Y."/>
            <person name="Thoulutsang D."/>
            <person name="Topham K."/>
            <person name="Topping I."/>
            <person name="Tsamla T."/>
            <person name="Vassiliev H."/>
            <person name="Vo A."/>
            <person name="Wangchuk T."/>
            <person name="Wangdi T."/>
            <person name="Weiand M."/>
            <person name="Wilkinson J."/>
            <person name="Wilson A."/>
            <person name="Yadav S."/>
            <person name="Young G."/>
            <person name="Yu Q."/>
            <person name="Zembek L."/>
            <person name="Zhong D."/>
            <person name="Zimmer A."/>
            <person name="Zwirko Z."/>
            <person name="Jaffe D.B."/>
            <person name="Alvarez P."/>
            <person name="Brockman W."/>
            <person name="Butler J."/>
            <person name="Chin C."/>
            <person name="Gnerre S."/>
            <person name="Grabherr M."/>
            <person name="Kleber M."/>
            <person name="Mauceli E."/>
            <person name="MacCallum I."/>
        </authorList>
    </citation>
    <scope>NUCLEOTIDE SEQUENCE [LARGE SCALE GENOMIC DNA]</scope>
    <source>
        <strain evidence="6">Tucson 14024-0371.13</strain>
    </source>
</reference>
<evidence type="ECO:0000256" key="3">
    <source>
        <dbReference type="ARBA" id="ARBA00022833"/>
    </source>
</evidence>
<dbReference type="KEGG" id="dan:26515509"/>
<keyword evidence="1" id="KW-0479">Metal-binding</keyword>
<proteinExistence type="predicted"/>
<name>A0A0P8Y239_DROAN</name>
<dbReference type="GO" id="GO:0008270">
    <property type="term" value="F:zinc ion binding"/>
    <property type="evidence" value="ECO:0007669"/>
    <property type="project" value="UniProtKB-KW"/>
</dbReference>
<evidence type="ECO:0000259" key="4">
    <source>
        <dbReference type="Pfam" id="PF04500"/>
    </source>
</evidence>
<dbReference type="AlphaFoldDB" id="A0A0P8Y239"/>
<sequence length="89" mass="10238">MKCEKKSRGVAITIGGFTIIDGFRFVIGSQHNNRSYLKCASFRSRCRARAILINGTGVVRMRHSGHNHTRVQPVKRFYMNDQTRKKIVE</sequence>
<accession>A0A0P8Y239</accession>
<organism evidence="5 6">
    <name type="scientific">Drosophila ananassae</name>
    <name type="common">Fruit fly</name>
    <dbReference type="NCBI Taxonomy" id="7217"/>
    <lineage>
        <taxon>Eukaryota</taxon>
        <taxon>Metazoa</taxon>
        <taxon>Ecdysozoa</taxon>
        <taxon>Arthropoda</taxon>
        <taxon>Hexapoda</taxon>
        <taxon>Insecta</taxon>
        <taxon>Pterygota</taxon>
        <taxon>Neoptera</taxon>
        <taxon>Endopterygota</taxon>
        <taxon>Diptera</taxon>
        <taxon>Brachycera</taxon>
        <taxon>Muscomorpha</taxon>
        <taxon>Ephydroidea</taxon>
        <taxon>Drosophilidae</taxon>
        <taxon>Drosophila</taxon>
        <taxon>Sophophora</taxon>
    </lineage>
</organism>
<dbReference type="GeneID" id="26515509"/>
<keyword evidence="3" id="KW-0862">Zinc</keyword>
<dbReference type="Proteomes" id="UP000007801">
    <property type="component" value="Unassembled WGS sequence"/>
</dbReference>
<evidence type="ECO:0000313" key="5">
    <source>
        <dbReference type="EMBL" id="KPU80842.1"/>
    </source>
</evidence>